<organism evidence="1 2">
    <name type="scientific">Eumeta variegata</name>
    <name type="common">Bagworm moth</name>
    <name type="synonym">Eumeta japonica</name>
    <dbReference type="NCBI Taxonomy" id="151549"/>
    <lineage>
        <taxon>Eukaryota</taxon>
        <taxon>Metazoa</taxon>
        <taxon>Ecdysozoa</taxon>
        <taxon>Arthropoda</taxon>
        <taxon>Hexapoda</taxon>
        <taxon>Insecta</taxon>
        <taxon>Pterygota</taxon>
        <taxon>Neoptera</taxon>
        <taxon>Endopterygota</taxon>
        <taxon>Lepidoptera</taxon>
        <taxon>Glossata</taxon>
        <taxon>Ditrysia</taxon>
        <taxon>Tineoidea</taxon>
        <taxon>Psychidae</taxon>
        <taxon>Oiketicinae</taxon>
        <taxon>Eumeta</taxon>
    </lineage>
</organism>
<evidence type="ECO:0000313" key="1">
    <source>
        <dbReference type="EMBL" id="GBP09804.1"/>
    </source>
</evidence>
<name>A0A4C1T6P0_EUMVA</name>
<dbReference type="Proteomes" id="UP000299102">
    <property type="component" value="Unassembled WGS sequence"/>
</dbReference>
<accession>A0A4C1T6P0</accession>
<dbReference type="EMBL" id="BGZK01000037">
    <property type="protein sequence ID" value="GBP09804.1"/>
    <property type="molecule type" value="Genomic_DNA"/>
</dbReference>
<sequence length="68" mass="7270">MKRRDNAPAGGQWCNSTDNGRHRAGIGAGARSSEAVVVKTVVITIKELVDNNIRQEYCGVCGTALKLI</sequence>
<protein>
    <submittedName>
        <fullName evidence="1">Uncharacterized protein</fullName>
    </submittedName>
</protein>
<keyword evidence="2" id="KW-1185">Reference proteome</keyword>
<evidence type="ECO:0000313" key="2">
    <source>
        <dbReference type="Proteomes" id="UP000299102"/>
    </source>
</evidence>
<dbReference type="AlphaFoldDB" id="A0A4C1T6P0"/>
<comment type="caution">
    <text evidence="1">The sequence shown here is derived from an EMBL/GenBank/DDBJ whole genome shotgun (WGS) entry which is preliminary data.</text>
</comment>
<proteinExistence type="predicted"/>
<gene>
    <name evidence="1" type="ORF">EVAR_81076_1</name>
</gene>
<reference evidence="1 2" key="1">
    <citation type="journal article" date="2019" name="Commun. Biol.">
        <title>The bagworm genome reveals a unique fibroin gene that provides high tensile strength.</title>
        <authorList>
            <person name="Kono N."/>
            <person name="Nakamura H."/>
            <person name="Ohtoshi R."/>
            <person name="Tomita M."/>
            <person name="Numata K."/>
            <person name="Arakawa K."/>
        </authorList>
    </citation>
    <scope>NUCLEOTIDE SEQUENCE [LARGE SCALE GENOMIC DNA]</scope>
</reference>